<gene>
    <name evidence="8" type="ORF">GTA08_BOTSDO09565</name>
</gene>
<keyword evidence="5" id="KW-0503">Monooxygenase</keyword>
<keyword evidence="4 6" id="KW-0408">Iron</keyword>
<accession>A0A8H4MYG6</accession>
<name>A0A8H4MYG6_9PEZI</name>
<evidence type="ECO:0000256" key="1">
    <source>
        <dbReference type="ARBA" id="ARBA00010617"/>
    </source>
</evidence>
<evidence type="ECO:0000256" key="5">
    <source>
        <dbReference type="ARBA" id="ARBA00023033"/>
    </source>
</evidence>
<feature type="chain" id="PRO_5034441275" evidence="7">
    <location>
        <begin position="27"/>
        <end position="566"/>
    </location>
</feature>
<dbReference type="PRINTS" id="PR00385">
    <property type="entry name" value="P450"/>
</dbReference>
<feature type="signal peptide" evidence="7">
    <location>
        <begin position="1"/>
        <end position="26"/>
    </location>
</feature>
<dbReference type="InterPro" id="IPR001128">
    <property type="entry name" value="Cyt_P450"/>
</dbReference>
<dbReference type="InterPro" id="IPR002401">
    <property type="entry name" value="Cyt_P450_E_grp-I"/>
</dbReference>
<evidence type="ECO:0000256" key="2">
    <source>
        <dbReference type="ARBA" id="ARBA00022723"/>
    </source>
</evidence>
<dbReference type="GO" id="GO:0004497">
    <property type="term" value="F:monooxygenase activity"/>
    <property type="evidence" value="ECO:0007669"/>
    <property type="project" value="UniProtKB-KW"/>
</dbReference>
<evidence type="ECO:0000256" key="3">
    <source>
        <dbReference type="ARBA" id="ARBA00023002"/>
    </source>
</evidence>
<keyword evidence="2 6" id="KW-0479">Metal-binding</keyword>
<evidence type="ECO:0000313" key="9">
    <source>
        <dbReference type="Proteomes" id="UP000572817"/>
    </source>
</evidence>
<dbReference type="PRINTS" id="PR00463">
    <property type="entry name" value="EP450I"/>
</dbReference>
<dbReference type="GO" id="GO:0020037">
    <property type="term" value="F:heme binding"/>
    <property type="evidence" value="ECO:0007669"/>
    <property type="project" value="InterPro"/>
</dbReference>
<dbReference type="CDD" id="cd11065">
    <property type="entry name" value="CYP64-like"/>
    <property type="match status" value="1"/>
</dbReference>
<dbReference type="GO" id="GO:0016705">
    <property type="term" value="F:oxidoreductase activity, acting on paired donors, with incorporation or reduction of molecular oxygen"/>
    <property type="evidence" value="ECO:0007669"/>
    <property type="project" value="InterPro"/>
</dbReference>
<comment type="caution">
    <text evidence="8">The sequence shown here is derived from an EMBL/GenBank/DDBJ whole genome shotgun (WGS) entry which is preliminary data.</text>
</comment>
<keyword evidence="7" id="KW-0732">Signal</keyword>
<keyword evidence="9" id="KW-1185">Reference proteome</keyword>
<dbReference type="InterPro" id="IPR050364">
    <property type="entry name" value="Cytochrome_P450_fung"/>
</dbReference>
<comment type="cofactor">
    <cofactor evidence="6">
        <name>heme</name>
        <dbReference type="ChEBI" id="CHEBI:30413"/>
    </cofactor>
</comment>
<dbReference type="PANTHER" id="PTHR46300">
    <property type="entry name" value="P450, PUTATIVE (EUROFUNG)-RELATED-RELATED"/>
    <property type="match status" value="1"/>
</dbReference>
<evidence type="ECO:0000256" key="7">
    <source>
        <dbReference type="SAM" id="SignalP"/>
    </source>
</evidence>
<dbReference type="SUPFAM" id="SSF48264">
    <property type="entry name" value="Cytochrome P450"/>
    <property type="match status" value="1"/>
</dbReference>
<protein>
    <submittedName>
        <fullName evidence="8">Cytochrome P450</fullName>
    </submittedName>
</protein>
<organism evidence="8 9">
    <name type="scientific">Botryosphaeria dothidea</name>
    <dbReference type="NCBI Taxonomy" id="55169"/>
    <lineage>
        <taxon>Eukaryota</taxon>
        <taxon>Fungi</taxon>
        <taxon>Dikarya</taxon>
        <taxon>Ascomycota</taxon>
        <taxon>Pezizomycotina</taxon>
        <taxon>Dothideomycetes</taxon>
        <taxon>Dothideomycetes incertae sedis</taxon>
        <taxon>Botryosphaeriales</taxon>
        <taxon>Botryosphaeriaceae</taxon>
        <taxon>Botryosphaeria</taxon>
    </lineage>
</organism>
<dbReference type="EMBL" id="WWBZ02000073">
    <property type="protein sequence ID" value="KAF4302140.1"/>
    <property type="molecule type" value="Genomic_DNA"/>
</dbReference>
<evidence type="ECO:0000256" key="4">
    <source>
        <dbReference type="ARBA" id="ARBA00023004"/>
    </source>
</evidence>
<dbReference type="Gene3D" id="1.10.630.10">
    <property type="entry name" value="Cytochrome P450"/>
    <property type="match status" value="1"/>
</dbReference>
<proteinExistence type="inferred from homology"/>
<evidence type="ECO:0000256" key="6">
    <source>
        <dbReference type="PIRSR" id="PIRSR602401-1"/>
    </source>
</evidence>
<evidence type="ECO:0000313" key="8">
    <source>
        <dbReference type="EMBL" id="KAF4302140.1"/>
    </source>
</evidence>
<dbReference type="GO" id="GO:0005506">
    <property type="term" value="F:iron ion binding"/>
    <property type="evidence" value="ECO:0007669"/>
    <property type="project" value="InterPro"/>
</dbReference>
<dbReference type="Pfam" id="PF00067">
    <property type="entry name" value="p450"/>
    <property type="match status" value="1"/>
</dbReference>
<comment type="similarity">
    <text evidence="1">Belongs to the cytochrome P450 family.</text>
</comment>
<reference evidence="8" key="1">
    <citation type="submission" date="2020-04" db="EMBL/GenBank/DDBJ databases">
        <title>Genome Assembly and Annotation of Botryosphaeria dothidea sdau 11-99, a Latent Pathogen of Apple Fruit Ring Rot in China.</title>
        <authorList>
            <person name="Yu C."/>
            <person name="Diao Y."/>
            <person name="Lu Q."/>
            <person name="Zhao J."/>
            <person name="Cui S."/>
            <person name="Peng C."/>
            <person name="He B."/>
            <person name="Liu H."/>
        </authorList>
    </citation>
    <scope>NUCLEOTIDE SEQUENCE [LARGE SCALE GENOMIC DNA]</scope>
    <source>
        <strain evidence="8">Sdau11-99</strain>
    </source>
</reference>
<sequence>MAITAIFLVLATLAALLLLVPVGRRAKSLPPGPPTRPFIGNLHQLPKTGAHYTCTRPVFPNARHSLTPDRFTEWARTYGGIFSLKLGPATALVITDRRLVKQLLDKKGNIYSNRPQSYVAHDLITGGDHLLVMQYGAKWRLFRRLIQNHFNETRCAHEHVALVDAEAAQMIHDVMGAPEDLMLHPKRFSNSIITSLVFGIRTPSVRTPHMLQLYDVMEKWSAVMETGATPPVDIFGFLKWVPESLLGRWKTRARDVNKLMVALYGGMVGRVIKRREAGHRTASFLDTVLDATAVPGGSDGDGLALNENELNFLAGVLMEGGSDTTASILLAFLQAMVKYPHVQQRAHAEIDALLGADATALERSPRWDDYARLPYVAQIVKETMRWRPVTPLGFPHATNADDVVDGYTIPKGTTVLLNVWGLHHEQTSSAGTATEPLSPFAFNPDRFAGRTAPASTYAASGDYAARDHYGYGAGRRLCPGIHLAERNLFVGVAKLLWAFTLSEKAGAAPVDVDPETGYSEGFLHCAKPFACEVRVRGENEAARKRRREIVLAEFGKAKRIFEAFEV</sequence>
<feature type="binding site" description="axial binding residue" evidence="6">
    <location>
        <position position="478"/>
    </location>
    <ligand>
        <name>heme</name>
        <dbReference type="ChEBI" id="CHEBI:30413"/>
    </ligand>
    <ligandPart>
        <name>Fe</name>
        <dbReference type="ChEBI" id="CHEBI:18248"/>
    </ligandPart>
</feature>
<keyword evidence="3" id="KW-0560">Oxidoreductase</keyword>
<dbReference type="PANTHER" id="PTHR46300:SF2">
    <property type="entry name" value="CYTOCHROME P450 MONOOXYGENASE ALNH-RELATED"/>
    <property type="match status" value="1"/>
</dbReference>
<dbReference type="InterPro" id="IPR036396">
    <property type="entry name" value="Cyt_P450_sf"/>
</dbReference>
<dbReference type="AlphaFoldDB" id="A0A8H4MYG6"/>
<dbReference type="OrthoDB" id="1103324at2759"/>
<keyword evidence="6" id="KW-0349">Heme</keyword>
<dbReference type="Proteomes" id="UP000572817">
    <property type="component" value="Unassembled WGS sequence"/>
</dbReference>